<dbReference type="SUPFAM" id="SSF46955">
    <property type="entry name" value="Putative DNA-binding domain"/>
    <property type="match status" value="1"/>
</dbReference>
<comment type="caution">
    <text evidence="1">The sequence shown here is derived from an EMBL/GenBank/DDBJ whole genome shotgun (WGS) entry which is preliminary data.</text>
</comment>
<protein>
    <recommendedName>
        <fullName evidence="3">Helix-turn-helix domain-containing protein</fullName>
    </recommendedName>
</protein>
<accession>A0ABV0F6N2</accession>
<evidence type="ECO:0000313" key="1">
    <source>
        <dbReference type="EMBL" id="MEO1782742.1"/>
    </source>
</evidence>
<dbReference type="EMBL" id="MAEI02000001">
    <property type="protein sequence ID" value="MEO1782742.1"/>
    <property type="molecule type" value="Genomic_DNA"/>
</dbReference>
<proteinExistence type="predicted"/>
<sequence length="91" mass="10168">MDGLQVMLTDEQAASLRIYIFETAKEAISEAKEVAGLDKVFLKKGEMAKWLGISYATLSKLEREGLPSIKIDGLQLYSKEEVKAYLLAKQN</sequence>
<reference evidence="1 2" key="2">
    <citation type="submission" date="2024-02" db="EMBL/GenBank/DDBJ databases">
        <title>The Genome Sequence of Enterococcus diestrammenae JM9A.</title>
        <authorList>
            <person name="Earl A."/>
            <person name="Manson A."/>
            <person name="Gilmore M."/>
            <person name="Sanders J."/>
            <person name="Shea T."/>
            <person name="Howe W."/>
            <person name="Livny J."/>
            <person name="Cuomo C."/>
            <person name="Neafsey D."/>
            <person name="Birren B."/>
        </authorList>
    </citation>
    <scope>NUCLEOTIDE SEQUENCE [LARGE SCALE GENOMIC DNA]</scope>
    <source>
        <strain evidence="1 2">JM9A</strain>
    </source>
</reference>
<organism evidence="1 2">
    <name type="scientific">Enterococcus diestrammenae</name>
    <dbReference type="NCBI Taxonomy" id="1155073"/>
    <lineage>
        <taxon>Bacteria</taxon>
        <taxon>Bacillati</taxon>
        <taxon>Bacillota</taxon>
        <taxon>Bacilli</taxon>
        <taxon>Lactobacillales</taxon>
        <taxon>Enterococcaceae</taxon>
        <taxon>Enterococcus</taxon>
    </lineage>
</organism>
<evidence type="ECO:0008006" key="3">
    <source>
        <dbReference type="Google" id="ProtNLM"/>
    </source>
</evidence>
<keyword evidence="2" id="KW-1185">Reference proteome</keyword>
<dbReference type="InterPro" id="IPR009061">
    <property type="entry name" value="DNA-bd_dom_put_sf"/>
</dbReference>
<evidence type="ECO:0000313" key="2">
    <source>
        <dbReference type="Proteomes" id="UP001429357"/>
    </source>
</evidence>
<gene>
    <name evidence="1" type="ORF">BAU18_002357</name>
</gene>
<reference evidence="2" key="1">
    <citation type="submission" date="2016-06" db="EMBL/GenBank/DDBJ databases">
        <title>Four novel species of enterococci isolated from chicken manure.</title>
        <authorList>
            <person name="Van Tyne D."/>
        </authorList>
    </citation>
    <scope>NUCLEOTIDE SEQUENCE [LARGE SCALE GENOMIC DNA]</scope>
    <source>
        <strain evidence="2">JM9A</strain>
    </source>
</reference>
<dbReference type="Proteomes" id="UP001429357">
    <property type="component" value="Unassembled WGS sequence"/>
</dbReference>
<name>A0ABV0F6N2_9ENTE</name>
<dbReference type="RefSeq" id="WP_161869787.1">
    <property type="nucleotide sequence ID" value="NZ_MAEI02000001.1"/>
</dbReference>